<organism evidence="1 2">
    <name type="scientific">Melipona bicolor</name>
    <dbReference type="NCBI Taxonomy" id="60889"/>
    <lineage>
        <taxon>Eukaryota</taxon>
        <taxon>Metazoa</taxon>
        <taxon>Ecdysozoa</taxon>
        <taxon>Arthropoda</taxon>
        <taxon>Hexapoda</taxon>
        <taxon>Insecta</taxon>
        <taxon>Pterygota</taxon>
        <taxon>Neoptera</taxon>
        <taxon>Endopterygota</taxon>
        <taxon>Hymenoptera</taxon>
        <taxon>Apocrita</taxon>
        <taxon>Aculeata</taxon>
        <taxon>Apoidea</taxon>
        <taxon>Anthophila</taxon>
        <taxon>Apidae</taxon>
        <taxon>Melipona</taxon>
    </lineage>
</organism>
<dbReference type="Proteomes" id="UP001177670">
    <property type="component" value="Unassembled WGS sequence"/>
</dbReference>
<dbReference type="AlphaFoldDB" id="A0AA40KP37"/>
<sequence length="104" mass="11779">MDVANIFADSYTLRTKSEFGNRGRDKNEFRMDQDVCENPKCEHPPQHLLRIQVLDKLLSIILQTSVTISRGRFSRASERVDGKRGESPQIEKAIGSAMRTGDDV</sequence>
<comment type="caution">
    <text evidence="1">The sequence shown here is derived from an EMBL/GenBank/DDBJ whole genome shotgun (WGS) entry which is preliminary data.</text>
</comment>
<proteinExistence type="predicted"/>
<reference evidence="1" key="1">
    <citation type="submission" date="2021-10" db="EMBL/GenBank/DDBJ databases">
        <title>Melipona bicolor Genome sequencing and assembly.</title>
        <authorList>
            <person name="Araujo N.S."/>
            <person name="Arias M.C."/>
        </authorList>
    </citation>
    <scope>NUCLEOTIDE SEQUENCE</scope>
    <source>
        <strain evidence="1">USP_2M_L1-L4_2017</strain>
        <tissue evidence="1">Whole body</tissue>
    </source>
</reference>
<accession>A0AA40KP37</accession>
<evidence type="ECO:0000313" key="1">
    <source>
        <dbReference type="EMBL" id="KAK1127544.1"/>
    </source>
</evidence>
<protein>
    <submittedName>
        <fullName evidence="1">Uncharacterized protein</fullName>
    </submittedName>
</protein>
<dbReference type="EMBL" id="JAHYIQ010000012">
    <property type="protein sequence ID" value="KAK1127544.1"/>
    <property type="molecule type" value="Genomic_DNA"/>
</dbReference>
<name>A0AA40KP37_9HYME</name>
<keyword evidence="2" id="KW-1185">Reference proteome</keyword>
<gene>
    <name evidence="1" type="ORF">K0M31_004076</name>
</gene>
<evidence type="ECO:0000313" key="2">
    <source>
        <dbReference type="Proteomes" id="UP001177670"/>
    </source>
</evidence>